<keyword evidence="9" id="KW-1185">Reference proteome</keyword>
<dbReference type="HAMAP" id="MF_02065">
    <property type="entry name" value="MltG"/>
    <property type="match status" value="1"/>
</dbReference>
<keyword evidence="1 7" id="KW-1003">Cell membrane</keyword>
<evidence type="ECO:0000313" key="9">
    <source>
        <dbReference type="Proteomes" id="UP001206312"/>
    </source>
</evidence>
<name>A0ABT1AUM9_9FLAO</name>
<evidence type="ECO:0000256" key="2">
    <source>
        <dbReference type="ARBA" id="ARBA00022692"/>
    </source>
</evidence>
<dbReference type="Proteomes" id="UP001206312">
    <property type="component" value="Unassembled WGS sequence"/>
</dbReference>
<evidence type="ECO:0000256" key="6">
    <source>
        <dbReference type="ARBA" id="ARBA00023316"/>
    </source>
</evidence>
<keyword evidence="4 7" id="KW-0472">Membrane</keyword>
<evidence type="ECO:0000313" key="8">
    <source>
        <dbReference type="EMBL" id="MCO5723754.1"/>
    </source>
</evidence>
<dbReference type="InterPro" id="IPR003770">
    <property type="entry name" value="MLTG-like"/>
</dbReference>
<comment type="function">
    <text evidence="7">Functions as a peptidoglycan terminase that cleaves nascent peptidoglycan strands endolytically to terminate their elongation.</text>
</comment>
<evidence type="ECO:0000256" key="1">
    <source>
        <dbReference type="ARBA" id="ARBA00022475"/>
    </source>
</evidence>
<dbReference type="CDD" id="cd08010">
    <property type="entry name" value="MltG_like"/>
    <property type="match status" value="1"/>
</dbReference>
<protein>
    <recommendedName>
        <fullName evidence="7">Endolytic murein transglycosylase</fullName>
        <ecNumber evidence="7">4.2.2.29</ecNumber>
    </recommendedName>
    <alternativeName>
        <fullName evidence="7">Peptidoglycan lytic transglycosylase</fullName>
    </alternativeName>
    <alternativeName>
        <fullName evidence="7">Peptidoglycan polymerization terminase</fullName>
    </alternativeName>
</protein>
<dbReference type="Pfam" id="PF02618">
    <property type="entry name" value="YceG"/>
    <property type="match status" value="1"/>
</dbReference>
<reference evidence="8 9" key="1">
    <citation type="submission" date="2022-06" db="EMBL/GenBank/DDBJ databases">
        <authorList>
            <person name="Xuan X."/>
        </authorList>
    </citation>
    <scope>NUCLEOTIDE SEQUENCE [LARGE SCALE GENOMIC DNA]</scope>
    <source>
        <strain evidence="8 9">2V75</strain>
    </source>
</reference>
<organism evidence="8 9">
    <name type="scientific">Robiginitalea marina</name>
    <dbReference type="NCBI Taxonomy" id="2954105"/>
    <lineage>
        <taxon>Bacteria</taxon>
        <taxon>Pseudomonadati</taxon>
        <taxon>Bacteroidota</taxon>
        <taxon>Flavobacteriia</taxon>
        <taxon>Flavobacteriales</taxon>
        <taxon>Flavobacteriaceae</taxon>
        <taxon>Robiginitalea</taxon>
    </lineage>
</organism>
<dbReference type="Gene3D" id="3.30.1490.480">
    <property type="entry name" value="Endolytic murein transglycosylase"/>
    <property type="match status" value="1"/>
</dbReference>
<keyword evidence="5 7" id="KW-0456">Lyase</keyword>
<keyword evidence="3 7" id="KW-1133">Transmembrane helix</keyword>
<sequence>MYLKRILLFVVFLGLLLGGLFAAMVYRTFFSPNTAFSNEVAYIYLPSDADFAQVMEQVGPLLKDPDAFAAVARRKQYATRIKGGRYPIEKGMNNNEIVNSLRSRNTPVKVSFNNQETPSLLAGRIASQLEADSASLYQAITDPEFLRANGWSQDQALLPYIPNSYEFYWNTPSLEFRERMLKEYQRFWSGERLEKAQSQGLSPEEVIALASIVHKETARVEERPRVAGVYLNRLRGGMLLQADPTVIFALKKSTGNWDTVIRRVLYRDLEIDSPFNTYKYAGIPPGPIAMPDISAIDAVLNPEKHQYLYFVADTSRPGFHLFAQTLAQHNRNREQYVRWINAQDIRR</sequence>
<dbReference type="EC" id="4.2.2.29" evidence="7"/>
<dbReference type="PANTHER" id="PTHR30518">
    <property type="entry name" value="ENDOLYTIC MUREIN TRANSGLYCOSYLASE"/>
    <property type="match status" value="1"/>
</dbReference>
<dbReference type="PANTHER" id="PTHR30518:SF2">
    <property type="entry name" value="ENDOLYTIC MUREIN TRANSGLYCOSYLASE"/>
    <property type="match status" value="1"/>
</dbReference>
<evidence type="ECO:0000256" key="3">
    <source>
        <dbReference type="ARBA" id="ARBA00022989"/>
    </source>
</evidence>
<dbReference type="NCBIfam" id="TIGR00247">
    <property type="entry name" value="endolytic transglycosylase MltG"/>
    <property type="match status" value="1"/>
</dbReference>
<comment type="caution">
    <text evidence="8">The sequence shown here is derived from an EMBL/GenBank/DDBJ whole genome shotgun (WGS) entry which is preliminary data.</text>
</comment>
<feature type="site" description="Important for catalytic activity" evidence="7">
    <location>
        <position position="216"/>
    </location>
</feature>
<accession>A0ABT1AUM9</accession>
<keyword evidence="2 7" id="KW-0812">Transmembrane</keyword>
<comment type="catalytic activity">
    <reaction evidence="7">
        <text>a peptidoglycan chain = a peptidoglycan chain with N-acetyl-1,6-anhydromuramyl-[peptide] at the reducing end + a peptidoglycan chain with N-acetylglucosamine at the non-reducing end.</text>
        <dbReference type="EC" id="4.2.2.29"/>
    </reaction>
</comment>
<evidence type="ECO:0000256" key="5">
    <source>
        <dbReference type="ARBA" id="ARBA00023239"/>
    </source>
</evidence>
<evidence type="ECO:0000256" key="4">
    <source>
        <dbReference type="ARBA" id="ARBA00023136"/>
    </source>
</evidence>
<evidence type="ECO:0000256" key="7">
    <source>
        <dbReference type="HAMAP-Rule" id="MF_02065"/>
    </source>
</evidence>
<dbReference type="EMBL" id="JAMXIB010000001">
    <property type="protein sequence ID" value="MCO5723754.1"/>
    <property type="molecule type" value="Genomic_DNA"/>
</dbReference>
<dbReference type="Gene3D" id="3.30.160.60">
    <property type="entry name" value="Classic Zinc Finger"/>
    <property type="match status" value="1"/>
</dbReference>
<gene>
    <name evidence="7 8" type="primary">mltG</name>
    <name evidence="8" type="ORF">NG653_02720</name>
</gene>
<proteinExistence type="inferred from homology"/>
<dbReference type="RefSeq" id="WP_252740121.1">
    <property type="nucleotide sequence ID" value="NZ_JAMXIB010000001.1"/>
</dbReference>
<comment type="similarity">
    <text evidence="7">Belongs to the transglycosylase MltG family.</text>
</comment>
<keyword evidence="6 7" id="KW-0961">Cell wall biogenesis/degradation</keyword>